<protein>
    <submittedName>
        <fullName evidence="10">Aminotransferase class V-fold PLP-dependent enzyme</fullName>
    </submittedName>
</protein>
<comment type="caution">
    <text evidence="10">The sequence shown here is derived from an EMBL/GenBank/DDBJ whole genome shotgun (WGS) entry which is preliminary data.</text>
</comment>
<evidence type="ECO:0000256" key="2">
    <source>
        <dbReference type="ARBA" id="ARBA00006490"/>
    </source>
</evidence>
<name>A0ABU2WLI2_9GAMM</name>
<proteinExistence type="inferred from homology"/>
<reference evidence="10 11" key="1">
    <citation type="submission" date="2023-09" db="EMBL/GenBank/DDBJ databases">
        <authorList>
            <person name="Rey-Velasco X."/>
        </authorList>
    </citation>
    <scope>NUCLEOTIDE SEQUENCE [LARGE SCALE GENOMIC DNA]</scope>
    <source>
        <strain evidence="10 11">W345</strain>
    </source>
</reference>
<evidence type="ECO:0000256" key="6">
    <source>
        <dbReference type="ARBA" id="ARBA00023004"/>
    </source>
</evidence>
<dbReference type="RefSeq" id="WP_311366129.1">
    <property type="nucleotide sequence ID" value="NZ_JAVRIC010000025.1"/>
</dbReference>
<dbReference type="Pfam" id="PF00266">
    <property type="entry name" value="Aminotran_5"/>
    <property type="match status" value="1"/>
</dbReference>
<dbReference type="Proteomes" id="UP001254608">
    <property type="component" value="Unassembled WGS sequence"/>
</dbReference>
<evidence type="ECO:0000256" key="3">
    <source>
        <dbReference type="ARBA" id="ARBA00022679"/>
    </source>
</evidence>
<comment type="catalytic activity">
    <reaction evidence="8">
        <text>(sulfur carrier)-H + L-cysteine = (sulfur carrier)-SH + L-alanine</text>
        <dbReference type="Rhea" id="RHEA:43892"/>
        <dbReference type="Rhea" id="RHEA-COMP:14737"/>
        <dbReference type="Rhea" id="RHEA-COMP:14739"/>
        <dbReference type="ChEBI" id="CHEBI:29917"/>
        <dbReference type="ChEBI" id="CHEBI:35235"/>
        <dbReference type="ChEBI" id="CHEBI:57972"/>
        <dbReference type="ChEBI" id="CHEBI:64428"/>
        <dbReference type="EC" id="2.8.1.7"/>
    </reaction>
</comment>
<organism evidence="10 11">
    <name type="scientific">Banduia mediterranea</name>
    <dbReference type="NCBI Taxonomy" id="3075609"/>
    <lineage>
        <taxon>Bacteria</taxon>
        <taxon>Pseudomonadati</taxon>
        <taxon>Pseudomonadota</taxon>
        <taxon>Gammaproteobacteria</taxon>
        <taxon>Nevskiales</taxon>
        <taxon>Algiphilaceae</taxon>
        <taxon>Banduia</taxon>
    </lineage>
</organism>
<evidence type="ECO:0000313" key="11">
    <source>
        <dbReference type="Proteomes" id="UP001254608"/>
    </source>
</evidence>
<sequence>MIYLDYAATTPLDPAVLEAMLPQLSDAHANPASDHGPGRRARLAVEQSRAKVARAIGAEVGEIIWTSGATESDNLAIKGALEFYGEAGGRAHIVTSRTEHKAVLDTCRYLETRGVRVTYLQPGPDGRVGAAQVIAALEPDTCLVTLMWVNNETGAINEVEPLAPLLAERGILFHVDAAQAVGRVPIDLSQTPISLMSMSAHKAYGPKGIGALFVRRRPRARLAPQLHGGGHEQGMRSGTLATHQIVGMGAAFELAAERREPDSAHALRLRAALLQSIGSLDGVFRNGGDGACVPHILNLSFEGVDGESLRAGLPGLAVSSGSACSAATQEPSYVLRALGRSDALAGASLRFSYGRGTDEADTREAGAAVAAEVLRLRELSPIWD</sequence>
<evidence type="ECO:0000259" key="9">
    <source>
        <dbReference type="Pfam" id="PF00266"/>
    </source>
</evidence>
<accession>A0ABU2WLI2</accession>
<dbReference type="EMBL" id="JAVRIC010000025">
    <property type="protein sequence ID" value="MDT0498716.1"/>
    <property type="molecule type" value="Genomic_DNA"/>
</dbReference>
<dbReference type="InterPro" id="IPR015421">
    <property type="entry name" value="PyrdxlP-dep_Trfase_major"/>
</dbReference>
<dbReference type="PANTHER" id="PTHR11601">
    <property type="entry name" value="CYSTEINE DESULFURYLASE FAMILY MEMBER"/>
    <property type="match status" value="1"/>
</dbReference>
<keyword evidence="7" id="KW-0411">Iron-sulfur</keyword>
<keyword evidence="10" id="KW-0032">Aminotransferase</keyword>
<dbReference type="Gene3D" id="3.90.1150.10">
    <property type="entry name" value="Aspartate Aminotransferase, domain 1"/>
    <property type="match status" value="1"/>
</dbReference>
<evidence type="ECO:0000256" key="5">
    <source>
        <dbReference type="ARBA" id="ARBA00022898"/>
    </source>
</evidence>
<comment type="similarity">
    <text evidence="2">Belongs to the class-V pyridoxal-phosphate-dependent aminotransferase family. NifS/IscS subfamily.</text>
</comment>
<keyword evidence="3" id="KW-0808">Transferase</keyword>
<keyword evidence="5" id="KW-0663">Pyridoxal phosphate</keyword>
<evidence type="ECO:0000256" key="4">
    <source>
        <dbReference type="ARBA" id="ARBA00022723"/>
    </source>
</evidence>
<evidence type="ECO:0000256" key="7">
    <source>
        <dbReference type="ARBA" id="ARBA00023014"/>
    </source>
</evidence>
<dbReference type="PANTHER" id="PTHR11601:SF34">
    <property type="entry name" value="CYSTEINE DESULFURASE"/>
    <property type="match status" value="1"/>
</dbReference>
<keyword evidence="4" id="KW-0479">Metal-binding</keyword>
<evidence type="ECO:0000313" key="10">
    <source>
        <dbReference type="EMBL" id="MDT0498716.1"/>
    </source>
</evidence>
<dbReference type="InterPro" id="IPR015424">
    <property type="entry name" value="PyrdxlP-dep_Trfase"/>
</dbReference>
<dbReference type="PIRSF" id="PIRSF005572">
    <property type="entry name" value="NifS"/>
    <property type="match status" value="1"/>
</dbReference>
<dbReference type="InterPro" id="IPR015422">
    <property type="entry name" value="PyrdxlP-dep_Trfase_small"/>
</dbReference>
<comment type="cofactor">
    <cofactor evidence="1">
        <name>pyridoxal 5'-phosphate</name>
        <dbReference type="ChEBI" id="CHEBI:597326"/>
    </cofactor>
</comment>
<dbReference type="InterPro" id="IPR000192">
    <property type="entry name" value="Aminotrans_V_dom"/>
</dbReference>
<evidence type="ECO:0000256" key="8">
    <source>
        <dbReference type="ARBA" id="ARBA00050776"/>
    </source>
</evidence>
<keyword evidence="11" id="KW-1185">Reference proteome</keyword>
<dbReference type="Gene3D" id="3.40.640.10">
    <property type="entry name" value="Type I PLP-dependent aspartate aminotransferase-like (Major domain)"/>
    <property type="match status" value="1"/>
</dbReference>
<dbReference type="InterPro" id="IPR016454">
    <property type="entry name" value="Cysteine_dSase"/>
</dbReference>
<keyword evidence="6" id="KW-0408">Iron</keyword>
<feature type="domain" description="Aminotransferase class V" evidence="9">
    <location>
        <begin position="2"/>
        <end position="361"/>
    </location>
</feature>
<dbReference type="GO" id="GO:0008483">
    <property type="term" value="F:transaminase activity"/>
    <property type="evidence" value="ECO:0007669"/>
    <property type="project" value="UniProtKB-KW"/>
</dbReference>
<evidence type="ECO:0000256" key="1">
    <source>
        <dbReference type="ARBA" id="ARBA00001933"/>
    </source>
</evidence>
<dbReference type="SUPFAM" id="SSF53383">
    <property type="entry name" value="PLP-dependent transferases"/>
    <property type="match status" value="1"/>
</dbReference>
<gene>
    <name evidence="10" type="ORF">RM530_15305</name>
</gene>